<evidence type="ECO:0000256" key="2">
    <source>
        <dbReference type="ARBA" id="ARBA00022475"/>
    </source>
</evidence>
<proteinExistence type="predicted"/>
<feature type="transmembrane region" description="Helical" evidence="6">
    <location>
        <begin position="259"/>
        <end position="279"/>
    </location>
</feature>
<dbReference type="InterPro" id="IPR050833">
    <property type="entry name" value="Poly_Biosynth_Transport"/>
</dbReference>
<evidence type="ECO:0000256" key="6">
    <source>
        <dbReference type="SAM" id="Phobius"/>
    </source>
</evidence>
<feature type="transmembrane region" description="Helical" evidence="6">
    <location>
        <begin position="291"/>
        <end position="310"/>
    </location>
</feature>
<evidence type="ECO:0000256" key="5">
    <source>
        <dbReference type="ARBA" id="ARBA00023136"/>
    </source>
</evidence>
<reference evidence="7 8" key="1">
    <citation type="journal article" date="2024" name="Int. J. Syst. Evol. Microbiol.">
        <title>Microbacterium memoriense sp. nov., a member of the Actinomycetota from marine beach sediment of the north coast of Portugal.</title>
        <authorList>
            <person name="Santos J.D.N.D."/>
            <person name="Klimek D."/>
            <person name="Calusinska M."/>
            <person name="Lobo-da-Cunha A."/>
            <person name="Catita J."/>
            <person name="Goncalves H."/>
            <person name="Gonzalez I."/>
            <person name="Lage O.M."/>
        </authorList>
    </citation>
    <scope>NUCLEOTIDE SEQUENCE [LARGE SCALE GENOMIC DNA]</scope>
    <source>
        <strain evidence="7 8">PMIC_1C1B</strain>
    </source>
</reference>
<keyword evidence="4 6" id="KW-1133">Transmembrane helix</keyword>
<comment type="subcellular location">
    <subcellularLocation>
        <location evidence="1">Cell membrane</location>
        <topology evidence="1">Multi-pass membrane protein</topology>
    </subcellularLocation>
</comment>
<dbReference type="EMBL" id="JAODOR010000007">
    <property type="protein sequence ID" value="MCT9001924.1"/>
    <property type="molecule type" value="Genomic_DNA"/>
</dbReference>
<accession>A0ABT2PBF6</accession>
<keyword evidence="3 6" id="KW-0812">Transmembrane</keyword>
<feature type="transmembrane region" description="Helical" evidence="6">
    <location>
        <begin position="66"/>
        <end position="84"/>
    </location>
</feature>
<feature type="transmembrane region" description="Helical" evidence="6">
    <location>
        <begin position="349"/>
        <end position="370"/>
    </location>
</feature>
<keyword evidence="8" id="KW-1185">Reference proteome</keyword>
<protein>
    <recommendedName>
        <fullName evidence="9">Lipopolysaccharide biosynthesis protein</fullName>
    </recommendedName>
</protein>
<comment type="caution">
    <text evidence="7">The sequence shown here is derived from an EMBL/GenBank/DDBJ whole genome shotgun (WGS) entry which is preliminary data.</text>
</comment>
<dbReference type="Proteomes" id="UP001300496">
    <property type="component" value="Unassembled WGS sequence"/>
</dbReference>
<keyword evidence="5 6" id="KW-0472">Membrane</keyword>
<organism evidence="7 8">
    <name type="scientific">Microbacterium memoriense</name>
    <dbReference type="NCBI Taxonomy" id="2978350"/>
    <lineage>
        <taxon>Bacteria</taxon>
        <taxon>Bacillati</taxon>
        <taxon>Actinomycetota</taxon>
        <taxon>Actinomycetes</taxon>
        <taxon>Micrococcales</taxon>
        <taxon>Microbacteriaceae</taxon>
        <taxon>Microbacterium</taxon>
    </lineage>
</organism>
<keyword evidence="2" id="KW-1003">Cell membrane</keyword>
<feature type="transmembrane region" description="Helical" evidence="6">
    <location>
        <begin position="224"/>
        <end position="247"/>
    </location>
</feature>
<evidence type="ECO:0000313" key="8">
    <source>
        <dbReference type="Proteomes" id="UP001300496"/>
    </source>
</evidence>
<feature type="transmembrane region" description="Helical" evidence="6">
    <location>
        <begin position="143"/>
        <end position="166"/>
    </location>
</feature>
<evidence type="ECO:0000256" key="3">
    <source>
        <dbReference type="ARBA" id="ARBA00022692"/>
    </source>
</evidence>
<evidence type="ECO:0000313" key="7">
    <source>
        <dbReference type="EMBL" id="MCT9001924.1"/>
    </source>
</evidence>
<feature type="transmembrane region" description="Helical" evidence="6">
    <location>
        <begin position="187"/>
        <end position="204"/>
    </location>
</feature>
<feature type="transmembrane region" description="Helical" evidence="6">
    <location>
        <begin position="322"/>
        <end position="343"/>
    </location>
</feature>
<dbReference type="PANTHER" id="PTHR30250:SF11">
    <property type="entry name" value="O-ANTIGEN TRANSPORTER-RELATED"/>
    <property type="match status" value="1"/>
</dbReference>
<sequence length="378" mass="40457">MVSLSAALALSQMLLLPLFLSPASFGIAILALSLVQYMNQAADLGFVNAATRTDLSPATRAYFRETAFTLVSWVALLALVALWMSTLFAGFRAEVAVPLAIGVLTGWLLTPNRLRANAAAAGGNERHALWYGFAWQNANKAGMFLLLPTANVALTMLSGGLASAAAGRPLLPRFTASVEYLRRTARYWVPGLAASFSAFLLSWTETYVLGAYFGEEAMGEYQAVLRPLAGAMYIYIPLMTLIQASVSVKDYSRARRIRVLVLVLTLGALVVGATVLHAWGSTLWPRYQFPLMLVCLCATAVLFGALSMSYGIELVVAGRQLLAAWINAGSAVALGLSAVLLVPHLGLNGAALSATAGWGLAALLQSWVVWRMRRRATP</sequence>
<evidence type="ECO:0000256" key="4">
    <source>
        <dbReference type="ARBA" id="ARBA00022989"/>
    </source>
</evidence>
<gene>
    <name evidence="7" type="ORF">N4R40_06050</name>
</gene>
<dbReference type="RefSeq" id="WP_261606476.1">
    <property type="nucleotide sequence ID" value="NZ_JAODOR010000007.1"/>
</dbReference>
<evidence type="ECO:0008006" key="9">
    <source>
        <dbReference type="Google" id="ProtNLM"/>
    </source>
</evidence>
<evidence type="ECO:0000256" key="1">
    <source>
        <dbReference type="ARBA" id="ARBA00004651"/>
    </source>
</evidence>
<name>A0ABT2PBF6_9MICO</name>
<dbReference type="PANTHER" id="PTHR30250">
    <property type="entry name" value="PST FAMILY PREDICTED COLANIC ACID TRANSPORTER"/>
    <property type="match status" value="1"/>
</dbReference>